<protein>
    <submittedName>
        <fullName evidence="1">Uncharacterized protein</fullName>
    </submittedName>
</protein>
<dbReference type="Proteomes" id="UP001551584">
    <property type="component" value="Unassembled WGS sequence"/>
</dbReference>
<evidence type="ECO:0000313" key="1">
    <source>
        <dbReference type="EMBL" id="MEU9581481.1"/>
    </source>
</evidence>
<organism evidence="1 2">
    <name type="scientific">Streptomyces chilikensis</name>
    <dbReference type="NCBI Taxonomy" id="1194079"/>
    <lineage>
        <taxon>Bacteria</taxon>
        <taxon>Bacillati</taxon>
        <taxon>Actinomycetota</taxon>
        <taxon>Actinomycetes</taxon>
        <taxon>Kitasatosporales</taxon>
        <taxon>Streptomycetaceae</taxon>
        <taxon>Streptomyces</taxon>
    </lineage>
</organism>
<dbReference type="EMBL" id="JBEZNA010000123">
    <property type="protein sequence ID" value="MEU9581481.1"/>
    <property type="molecule type" value="Genomic_DNA"/>
</dbReference>
<reference evidence="1 2" key="1">
    <citation type="submission" date="2024-06" db="EMBL/GenBank/DDBJ databases">
        <title>The Natural Products Discovery Center: Release of the First 8490 Sequenced Strains for Exploring Actinobacteria Biosynthetic Diversity.</title>
        <authorList>
            <person name="Kalkreuter E."/>
            <person name="Kautsar S.A."/>
            <person name="Yang D."/>
            <person name="Bader C.D."/>
            <person name="Teijaro C.N."/>
            <person name="Fluegel L."/>
            <person name="Davis C.M."/>
            <person name="Simpson J.R."/>
            <person name="Lauterbach L."/>
            <person name="Steele A.D."/>
            <person name="Gui C."/>
            <person name="Meng S."/>
            <person name="Li G."/>
            <person name="Viehrig K."/>
            <person name="Ye F."/>
            <person name="Su P."/>
            <person name="Kiefer A.F."/>
            <person name="Nichols A."/>
            <person name="Cepeda A.J."/>
            <person name="Yan W."/>
            <person name="Fan B."/>
            <person name="Jiang Y."/>
            <person name="Adhikari A."/>
            <person name="Zheng C.-J."/>
            <person name="Schuster L."/>
            <person name="Cowan T.M."/>
            <person name="Smanski M.J."/>
            <person name="Chevrette M.G."/>
            <person name="De Carvalho L.P.S."/>
            <person name="Shen B."/>
        </authorList>
    </citation>
    <scope>NUCLEOTIDE SEQUENCE [LARGE SCALE GENOMIC DNA]</scope>
    <source>
        <strain evidence="1 2">NPDC048117</strain>
    </source>
</reference>
<keyword evidence="2" id="KW-1185">Reference proteome</keyword>
<accession>A0ABV3EZ37</accession>
<evidence type="ECO:0000313" key="2">
    <source>
        <dbReference type="Proteomes" id="UP001551584"/>
    </source>
</evidence>
<dbReference type="RefSeq" id="WP_359278148.1">
    <property type="nucleotide sequence ID" value="NZ_JBEZNA010000123.1"/>
</dbReference>
<name>A0ABV3EZ37_9ACTN</name>
<sequence length="57" mass="5882">MFSFSREIAVGTPKSPCAKVCGTGLGGAELVLLRQVLGLCLRLSLRLSADCRSGEGG</sequence>
<gene>
    <name evidence="1" type="ORF">AB0D95_30150</name>
</gene>
<comment type="caution">
    <text evidence="1">The sequence shown here is derived from an EMBL/GenBank/DDBJ whole genome shotgun (WGS) entry which is preliminary data.</text>
</comment>
<proteinExistence type="predicted"/>